<keyword evidence="4" id="KW-1185">Reference proteome</keyword>
<evidence type="ECO:0000313" key="3">
    <source>
        <dbReference type="EMBL" id="NKI18418.1"/>
    </source>
</evidence>
<dbReference type="Pfam" id="PF20332">
    <property type="entry name" value="DUF6627"/>
    <property type="match status" value="1"/>
</dbReference>
<keyword evidence="1" id="KW-0472">Membrane</keyword>
<reference evidence="3 4" key="1">
    <citation type="submission" date="2020-04" db="EMBL/GenBank/DDBJ databases">
        <authorList>
            <person name="Yoon J."/>
        </authorList>
    </citation>
    <scope>NUCLEOTIDE SEQUENCE [LARGE SCALE GENOMIC DNA]</scope>
    <source>
        <strain evidence="3 4">KMU-166</strain>
    </source>
</reference>
<dbReference type="InterPro" id="IPR016924">
    <property type="entry name" value="UCP029543"/>
</dbReference>
<dbReference type="NCBIfam" id="NF033919">
    <property type="entry name" value="PA2779_fam"/>
    <property type="match status" value="1"/>
</dbReference>
<dbReference type="Proteomes" id="UP000765845">
    <property type="component" value="Unassembled WGS sequence"/>
</dbReference>
<evidence type="ECO:0000313" key="4">
    <source>
        <dbReference type="Proteomes" id="UP000765845"/>
    </source>
</evidence>
<gene>
    <name evidence="3" type="ORF">HCU74_13455</name>
</gene>
<protein>
    <submittedName>
        <fullName evidence="3">PA2779 family protein</fullName>
    </submittedName>
</protein>
<sequence>MKTVQLRTHSLRAKRSTRFMGLLLCALVAWTGLFTTAASAAMVSTGEVISEQRLDHDKAELKKALQQENVRERLLSLGVSPEEVDARIDALSASELATLHAQMDELPAGSGAVGLLALLVLIFFITDILGVTDVFPFVHPAN</sequence>
<organism evidence="3 4">
    <name type="scientific">Spongiibacter thalassae</name>
    <dbReference type="NCBI Taxonomy" id="2721624"/>
    <lineage>
        <taxon>Bacteria</taxon>
        <taxon>Pseudomonadati</taxon>
        <taxon>Pseudomonadota</taxon>
        <taxon>Gammaproteobacteria</taxon>
        <taxon>Cellvibrionales</taxon>
        <taxon>Spongiibacteraceae</taxon>
        <taxon>Spongiibacter</taxon>
    </lineage>
</organism>
<keyword evidence="1" id="KW-1133">Transmembrane helix</keyword>
<comment type="caution">
    <text evidence="3">The sequence shown here is derived from an EMBL/GenBank/DDBJ whole genome shotgun (WGS) entry which is preliminary data.</text>
</comment>
<evidence type="ECO:0000256" key="2">
    <source>
        <dbReference type="SAM" id="SignalP"/>
    </source>
</evidence>
<feature type="transmembrane region" description="Helical" evidence="1">
    <location>
        <begin position="112"/>
        <end position="138"/>
    </location>
</feature>
<dbReference type="EMBL" id="JAAWWK010000005">
    <property type="protein sequence ID" value="NKI18418.1"/>
    <property type="molecule type" value="Genomic_DNA"/>
</dbReference>
<keyword evidence="1" id="KW-0812">Transmembrane</keyword>
<dbReference type="InterPro" id="IPR046735">
    <property type="entry name" value="PA2779-like"/>
</dbReference>
<dbReference type="RefSeq" id="WP_168450958.1">
    <property type="nucleotide sequence ID" value="NZ_JAAWWK010000005.1"/>
</dbReference>
<feature type="signal peptide" evidence="2">
    <location>
        <begin position="1"/>
        <end position="40"/>
    </location>
</feature>
<dbReference type="PIRSF" id="PIRSF029543">
    <property type="entry name" value="UCP029543"/>
    <property type="match status" value="1"/>
</dbReference>
<name>A0ABX1GGX9_9GAMM</name>
<feature type="chain" id="PRO_5046443073" evidence="2">
    <location>
        <begin position="41"/>
        <end position="142"/>
    </location>
</feature>
<proteinExistence type="predicted"/>
<accession>A0ABX1GGX9</accession>
<evidence type="ECO:0000256" key="1">
    <source>
        <dbReference type="SAM" id="Phobius"/>
    </source>
</evidence>
<keyword evidence="2" id="KW-0732">Signal</keyword>